<feature type="region of interest" description="Disordered" evidence="1">
    <location>
        <begin position="395"/>
        <end position="512"/>
    </location>
</feature>
<feature type="region of interest" description="Disordered" evidence="1">
    <location>
        <begin position="120"/>
        <end position="204"/>
    </location>
</feature>
<dbReference type="STRING" id="763407.A0A163AIQ0"/>
<dbReference type="EMBL" id="KV440980">
    <property type="protein sequence ID" value="OAD73751.1"/>
    <property type="molecule type" value="Genomic_DNA"/>
</dbReference>
<dbReference type="Pfam" id="PF02037">
    <property type="entry name" value="SAP"/>
    <property type="match status" value="1"/>
</dbReference>
<dbReference type="PROSITE" id="PS50800">
    <property type="entry name" value="SAP"/>
    <property type="match status" value="1"/>
</dbReference>
<dbReference type="SUPFAM" id="SSF68906">
    <property type="entry name" value="SAP domain"/>
    <property type="match status" value="1"/>
</dbReference>
<feature type="compositionally biased region" description="Polar residues" evidence="1">
    <location>
        <begin position="465"/>
        <end position="475"/>
    </location>
</feature>
<dbReference type="OrthoDB" id="445357at2759"/>
<dbReference type="RefSeq" id="XP_018291791.1">
    <property type="nucleotide sequence ID" value="XM_018431391.1"/>
</dbReference>
<gene>
    <name evidence="3" type="ORF">PHYBLDRAFT_145220</name>
</gene>
<feature type="compositionally biased region" description="Polar residues" evidence="1">
    <location>
        <begin position="304"/>
        <end position="316"/>
    </location>
</feature>
<evidence type="ECO:0000313" key="4">
    <source>
        <dbReference type="Proteomes" id="UP000077315"/>
    </source>
</evidence>
<feature type="compositionally biased region" description="Low complexity" evidence="1">
    <location>
        <begin position="133"/>
        <end position="172"/>
    </location>
</feature>
<reference evidence="4" key="1">
    <citation type="submission" date="2015-06" db="EMBL/GenBank/DDBJ databases">
        <title>Expansion of signal transduction pathways in fungi by whole-genome duplication.</title>
        <authorList>
            <consortium name="DOE Joint Genome Institute"/>
            <person name="Corrochano L.M."/>
            <person name="Kuo A."/>
            <person name="Marcet-Houben M."/>
            <person name="Polaino S."/>
            <person name="Salamov A."/>
            <person name="Villalobos J.M."/>
            <person name="Alvarez M.I."/>
            <person name="Avalos J."/>
            <person name="Benito E.P."/>
            <person name="Benoit I."/>
            <person name="Burger G."/>
            <person name="Camino L.P."/>
            <person name="Canovas D."/>
            <person name="Cerda-Olmedo E."/>
            <person name="Cheng J.-F."/>
            <person name="Dominguez A."/>
            <person name="Elias M."/>
            <person name="Eslava A.P."/>
            <person name="Glaser F."/>
            <person name="Grimwood J."/>
            <person name="Gutierrez G."/>
            <person name="Heitman J."/>
            <person name="Henrissat B."/>
            <person name="Iturriaga E.A."/>
            <person name="Lang B.F."/>
            <person name="Lavin J.L."/>
            <person name="Lee S."/>
            <person name="Li W."/>
            <person name="Lindquist E."/>
            <person name="Lopez-Garcia S."/>
            <person name="Luque E.M."/>
            <person name="Marcos A.T."/>
            <person name="Martin J."/>
            <person name="McCluskey K."/>
            <person name="Medina H.R."/>
            <person name="Miralles-Duran A."/>
            <person name="Miyazaki A."/>
            <person name="Munoz-Torres E."/>
            <person name="Oguiza J.A."/>
            <person name="Ohm R."/>
            <person name="Olmedo M."/>
            <person name="Orejas M."/>
            <person name="Ortiz-Castellanos L."/>
            <person name="Pisabarro A.G."/>
            <person name="Rodriguez-Romero J."/>
            <person name="Ruiz-Herrera J."/>
            <person name="Ruiz-Vazquez R."/>
            <person name="Sanz C."/>
            <person name="Schackwitz W."/>
            <person name="Schmutz J."/>
            <person name="Shahriari M."/>
            <person name="Shelest E."/>
            <person name="Silva-Franco F."/>
            <person name="Soanes D."/>
            <person name="Syed K."/>
            <person name="Tagua V.G."/>
            <person name="Talbot N.J."/>
            <person name="Thon M."/>
            <person name="De vries R.P."/>
            <person name="Wiebenga A."/>
            <person name="Yadav J.S."/>
            <person name="Braun E.L."/>
            <person name="Baker S."/>
            <person name="Garre V."/>
            <person name="Horwitz B."/>
            <person name="Torres-Martinez S."/>
            <person name="Idnurm A."/>
            <person name="Herrera-Estrella A."/>
            <person name="Gabaldon T."/>
            <person name="Grigoriev I.V."/>
        </authorList>
    </citation>
    <scope>NUCLEOTIDE SEQUENCE [LARGE SCALE GENOMIC DNA]</scope>
    <source>
        <strain evidence="4">NRRL 1555(-)</strain>
    </source>
</reference>
<feature type="compositionally biased region" description="Basic and acidic residues" evidence="1">
    <location>
        <begin position="281"/>
        <end position="294"/>
    </location>
</feature>
<feature type="domain" description="SAP" evidence="2">
    <location>
        <begin position="354"/>
        <end position="388"/>
    </location>
</feature>
<keyword evidence="4" id="KW-1185">Reference proteome</keyword>
<name>A0A163AIQ0_PHYB8</name>
<dbReference type="InParanoid" id="A0A163AIQ0"/>
<protein>
    <recommendedName>
        <fullName evidence="2">SAP domain-containing protein</fullName>
    </recommendedName>
</protein>
<evidence type="ECO:0000259" key="2">
    <source>
        <dbReference type="PROSITE" id="PS50800"/>
    </source>
</evidence>
<feature type="compositionally biased region" description="Low complexity" evidence="1">
    <location>
        <begin position="243"/>
        <end position="265"/>
    </location>
</feature>
<sequence length="656" mass="72249">MDYYTMNHDDRPSFDSSPHDYFLFDSNDINIGHSDIDSAGVDYESLVNTNRELVVQPFDSTENNEHQAILLSDPTYVRQQQLLQGKKEVELRDQQGCGVEEERHYDPSLRSNLTARLDFQEQHQHQHQHQYQHEYQPQPQPQPYKHQYQSQFFSHTSPSLSPSPTVAPSTSTKQWREPSSSSPRKITRPISQIIPVSSSSTSSVEIDKGLSAKIDHQRRFNELQARFRVSYGNGRKPSGGQKSVAATISSSSLPSLPSTLASTNSVSGSISTMPQIATSEMEERSQLETPERGRSFSPPKDGSGNPQSPHLATSFPSRTMPIQIQRVQRANTAQPFDAEQHQRRLDDQLVKTDFGDITVSELKEMLRQRSKPATGKKAVLMQRLQDERDIIKAVRHSKTQRHSQPPPASNHQTDVSRPRSFQGIPSSPSSPYIGSLSIGHASSVDGPSSVPNSTSFVPGSPAGSIGSTGSLNRSIDNLHIGSPPMAPQHIRRYSPYSPRPAPSPKQFTAQSLPSADELTIQPSSSCSSSSLPRSRPYHPAWSTGFIGGSGNGRAKTYAPFTSSNLATPDNDVDVNPFDTLSFDTTEVKTETMEWLDPSMEDILLQGSMTASPQPTHLPLPLTLPINDTTEAPLDLLGTLSPEDFMALLGHQGWAAS</sequence>
<feature type="compositionally biased region" description="Polar residues" evidence="1">
    <location>
        <begin position="445"/>
        <end position="457"/>
    </location>
</feature>
<dbReference type="AlphaFoldDB" id="A0A163AIQ0"/>
<feature type="compositionally biased region" description="Low complexity" evidence="1">
    <location>
        <begin position="189"/>
        <end position="204"/>
    </location>
</feature>
<feature type="compositionally biased region" description="Low complexity" evidence="1">
    <location>
        <begin position="423"/>
        <end position="439"/>
    </location>
</feature>
<dbReference type="InterPro" id="IPR036361">
    <property type="entry name" value="SAP_dom_sf"/>
</dbReference>
<accession>A0A163AIQ0</accession>
<evidence type="ECO:0000313" key="3">
    <source>
        <dbReference type="EMBL" id="OAD73751.1"/>
    </source>
</evidence>
<dbReference type="VEuPathDB" id="FungiDB:PHYBLDRAFT_145220"/>
<evidence type="ECO:0000256" key="1">
    <source>
        <dbReference type="SAM" id="MobiDB-lite"/>
    </source>
</evidence>
<dbReference type="Proteomes" id="UP000077315">
    <property type="component" value="Unassembled WGS sequence"/>
</dbReference>
<feature type="compositionally biased region" description="Polar residues" evidence="1">
    <location>
        <begin position="266"/>
        <end position="278"/>
    </location>
</feature>
<organism evidence="3 4">
    <name type="scientific">Phycomyces blakesleeanus (strain ATCC 8743b / DSM 1359 / FGSC 10004 / NBRC 33097 / NRRL 1555)</name>
    <dbReference type="NCBI Taxonomy" id="763407"/>
    <lineage>
        <taxon>Eukaryota</taxon>
        <taxon>Fungi</taxon>
        <taxon>Fungi incertae sedis</taxon>
        <taxon>Mucoromycota</taxon>
        <taxon>Mucoromycotina</taxon>
        <taxon>Mucoromycetes</taxon>
        <taxon>Mucorales</taxon>
        <taxon>Phycomycetaceae</taxon>
        <taxon>Phycomyces</taxon>
    </lineage>
</organism>
<dbReference type="Gene3D" id="1.10.720.30">
    <property type="entry name" value="SAP domain"/>
    <property type="match status" value="1"/>
</dbReference>
<dbReference type="InterPro" id="IPR003034">
    <property type="entry name" value="SAP_dom"/>
</dbReference>
<dbReference type="GeneID" id="28992297"/>
<dbReference type="SMART" id="SM00513">
    <property type="entry name" value="SAP"/>
    <property type="match status" value="1"/>
</dbReference>
<proteinExistence type="predicted"/>
<feature type="region of interest" description="Disordered" evidence="1">
    <location>
        <begin position="231"/>
        <end position="316"/>
    </location>
</feature>